<keyword evidence="1" id="KW-0326">Glycosidase</keyword>
<dbReference type="GO" id="GO:0045493">
    <property type="term" value="P:xylan catabolic process"/>
    <property type="evidence" value="ECO:0007669"/>
    <property type="project" value="UniProtKB-KW"/>
</dbReference>
<dbReference type="Proteomes" id="UP000324233">
    <property type="component" value="Chromosome"/>
</dbReference>
<dbReference type="GO" id="GO:0031176">
    <property type="term" value="F:endo-1,4-beta-xylanase activity"/>
    <property type="evidence" value="ECO:0007669"/>
    <property type="project" value="UniProtKB-EC"/>
</dbReference>
<dbReference type="KEGG" id="agv:OJF2_27050"/>
<dbReference type="PANTHER" id="PTHR48098">
    <property type="entry name" value="ENTEROCHELIN ESTERASE-RELATED"/>
    <property type="match status" value="1"/>
</dbReference>
<dbReference type="OrthoDB" id="184858at2"/>
<keyword evidence="1" id="KW-0624">Polysaccharide degradation</keyword>
<keyword evidence="1" id="KW-0858">Xylan degradation</keyword>
<sequence>MAFARINYFSRSLGKASSVTVVFPDDPAVPRPWSAFYLLHGLSDDDTIWARRTSVDRYVEGLPLIVVMPDGGRGWYSNAAVGFAYEDDLVKDVVGLIDRTFPVKAERAGRAIGGLSMGGYGAVKVGLKHHEMFGSINSHSGAVGICQADYHKDERLKGIGGELDRIFGPDPKGGKDDPFAIVEKLDHGRIPPMRLDCGKDDFLLGQNRAFHAHLESMRVPHEYEEFPGDHNWPYWDLHVQEALAFHARNLHIRK</sequence>
<dbReference type="EMBL" id="CP042997">
    <property type="protein sequence ID" value="QEH34170.1"/>
    <property type="molecule type" value="Genomic_DNA"/>
</dbReference>
<gene>
    <name evidence="1" type="primary">xynZ</name>
    <name evidence="1" type="ORF">OJF2_27050</name>
</gene>
<evidence type="ECO:0000313" key="2">
    <source>
        <dbReference type="Proteomes" id="UP000324233"/>
    </source>
</evidence>
<name>A0A5B9W2E4_9BACT</name>
<dbReference type="EC" id="3.2.1.8" evidence="1"/>
<dbReference type="InterPro" id="IPR029058">
    <property type="entry name" value="AB_hydrolase_fold"/>
</dbReference>
<proteinExistence type="predicted"/>
<reference evidence="1 2" key="1">
    <citation type="submission" date="2019-08" db="EMBL/GenBank/DDBJ databases">
        <title>Deep-cultivation of Planctomycetes and their phenomic and genomic characterization uncovers novel biology.</title>
        <authorList>
            <person name="Wiegand S."/>
            <person name="Jogler M."/>
            <person name="Boedeker C."/>
            <person name="Pinto D."/>
            <person name="Vollmers J."/>
            <person name="Rivas-Marin E."/>
            <person name="Kohn T."/>
            <person name="Peeters S.H."/>
            <person name="Heuer A."/>
            <person name="Rast P."/>
            <person name="Oberbeckmann S."/>
            <person name="Bunk B."/>
            <person name="Jeske O."/>
            <person name="Meyerdierks A."/>
            <person name="Storesund J.E."/>
            <person name="Kallscheuer N."/>
            <person name="Luecker S."/>
            <person name="Lage O.M."/>
            <person name="Pohl T."/>
            <person name="Merkel B.J."/>
            <person name="Hornburger P."/>
            <person name="Mueller R.-W."/>
            <person name="Bruemmer F."/>
            <person name="Labrenz M."/>
            <person name="Spormann A.M."/>
            <person name="Op den Camp H."/>
            <person name="Overmann J."/>
            <person name="Amann R."/>
            <person name="Jetten M.S.M."/>
            <person name="Mascher T."/>
            <person name="Medema M.H."/>
            <person name="Devos D.P."/>
            <person name="Kaster A.-K."/>
            <person name="Ovreas L."/>
            <person name="Rohde M."/>
            <person name="Galperin M.Y."/>
            <person name="Jogler C."/>
        </authorList>
    </citation>
    <scope>NUCLEOTIDE SEQUENCE [LARGE SCALE GENOMIC DNA]</scope>
    <source>
        <strain evidence="1 2">OJF2</strain>
    </source>
</reference>
<protein>
    <submittedName>
        <fullName evidence="1">Endo-1,4-beta-xylanase Z</fullName>
        <ecNumber evidence="1">3.2.1.8</ecNumber>
    </submittedName>
</protein>
<dbReference type="SUPFAM" id="SSF53474">
    <property type="entry name" value="alpha/beta-Hydrolases"/>
    <property type="match status" value="1"/>
</dbReference>
<dbReference type="PANTHER" id="PTHR48098:SF1">
    <property type="entry name" value="DIACYLGLYCEROL ACYLTRANSFERASE_MYCOLYLTRANSFERASE AG85A"/>
    <property type="match status" value="1"/>
</dbReference>
<keyword evidence="1" id="KW-0378">Hydrolase</keyword>
<evidence type="ECO:0000313" key="1">
    <source>
        <dbReference type="EMBL" id="QEH34170.1"/>
    </source>
</evidence>
<dbReference type="RefSeq" id="WP_148594132.1">
    <property type="nucleotide sequence ID" value="NZ_CP042997.1"/>
</dbReference>
<dbReference type="InterPro" id="IPR000801">
    <property type="entry name" value="Esterase-like"/>
</dbReference>
<dbReference type="AlphaFoldDB" id="A0A5B9W2E4"/>
<organism evidence="1 2">
    <name type="scientific">Aquisphaera giovannonii</name>
    <dbReference type="NCBI Taxonomy" id="406548"/>
    <lineage>
        <taxon>Bacteria</taxon>
        <taxon>Pseudomonadati</taxon>
        <taxon>Planctomycetota</taxon>
        <taxon>Planctomycetia</taxon>
        <taxon>Isosphaerales</taxon>
        <taxon>Isosphaeraceae</taxon>
        <taxon>Aquisphaera</taxon>
    </lineage>
</organism>
<keyword evidence="2" id="KW-1185">Reference proteome</keyword>
<dbReference type="InterPro" id="IPR050583">
    <property type="entry name" value="Mycobacterial_A85_antigen"/>
</dbReference>
<dbReference type="GO" id="GO:0016747">
    <property type="term" value="F:acyltransferase activity, transferring groups other than amino-acyl groups"/>
    <property type="evidence" value="ECO:0007669"/>
    <property type="project" value="TreeGrafter"/>
</dbReference>
<dbReference type="Pfam" id="PF00756">
    <property type="entry name" value="Esterase"/>
    <property type="match status" value="1"/>
</dbReference>
<dbReference type="Gene3D" id="3.40.50.1820">
    <property type="entry name" value="alpha/beta hydrolase"/>
    <property type="match status" value="1"/>
</dbReference>
<accession>A0A5B9W2E4</accession>
<keyword evidence="1" id="KW-0119">Carbohydrate metabolism</keyword>